<dbReference type="RefSeq" id="WP_410032861.1">
    <property type="nucleotide sequence ID" value="NZ_JBGMEH010000006.1"/>
</dbReference>
<evidence type="ECO:0008006" key="3">
    <source>
        <dbReference type="Google" id="ProtNLM"/>
    </source>
</evidence>
<evidence type="ECO:0000313" key="1">
    <source>
        <dbReference type="EMBL" id="MFO3716127.1"/>
    </source>
</evidence>
<evidence type="ECO:0000313" key="2">
    <source>
        <dbReference type="Proteomes" id="UP001638015"/>
    </source>
</evidence>
<proteinExistence type="predicted"/>
<keyword evidence="2" id="KW-1185">Reference proteome</keyword>
<comment type="caution">
    <text evidence="1">The sequence shown here is derived from an EMBL/GenBank/DDBJ whole genome shotgun (WGS) entry which is preliminary data.</text>
</comment>
<accession>A0ABW9MWA5</accession>
<name>A0ABW9MWA5_9FIRM</name>
<dbReference type="EMBL" id="JBGMEH010000006">
    <property type="protein sequence ID" value="MFO3716127.1"/>
    <property type="molecule type" value="Genomic_DNA"/>
</dbReference>
<organism evidence="1 2">
    <name type="scientific">Anaerococcus cruorum</name>
    <dbReference type="NCBI Taxonomy" id="3115617"/>
    <lineage>
        <taxon>Bacteria</taxon>
        <taxon>Bacillati</taxon>
        <taxon>Bacillota</taxon>
        <taxon>Tissierellia</taxon>
        <taxon>Tissierellales</taxon>
        <taxon>Peptoniphilaceae</taxon>
        <taxon>Anaerococcus</taxon>
    </lineage>
</organism>
<dbReference type="Proteomes" id="UP001638015">
    <property type="component" value="Unassembled WGS sequence"/>
</dbReference>
<protein>
    <recommendedName>
        <fullName evidence="3">Phage tail protein</fullName>
    </recommendedName>
</protein>
<sequence>MMQKLQTILEEYDAHVLAYPNIYNTELIRDDFISDTGNVFYSGLKARPSQIEFQIEFKGDKCQIRENRAKVSKILEMATISFDDEVFYKGRFLEAGIDTRYFYQVVTYKGSATAFLYTQTYEVKRNEVKEIFNNGDLKTPVRIVLKGNGSNIKITGFESTIDIKELNDELVIDAEKGISDSRGVNNVKLYAFPYIEDKAEIRLYGTGSFRCFIEFEGRVIC</sequence>
<gene>
    <name evidence="1" type="ORF">ACCQ40_04915</name>
</gene>
<reference evidence="1 2" key="1">
    <citation type="journal article" date="2025" name="Anaerobe">
        <title>Description of Anaerococcus kampingiae sp. nov., Anaerococcus groningensis sp. nov., Anaerococcus martiniensis sp. nov., and Anaerococcus cruorum sp. nov., isolated from human clinical specimens.</title>
        <authorList>
            <person name="Boiten K.E."/>
            <person name="Meijer J."/>
            <person name="van Wezel E.M."/>
            <person name="Veloo A.C.M."/>
        </authorList>
    </citation>
    <scope>NUCLEOTIDE SEQUENCE [LARGE SCALE GENOMIC DNA]</scope>
    <source>
        <strain evidence="1 2">ENR1039</strain>
    </source>
</reference>